<dbReference type="EMBL" id="JXUW01000051">
    <property type="protein sequence ID" value="KJE75282.1"/>
    <property type="molecule type" value="Genomic_DNA"/>
</dbReference>
<gene>
    <name evidence="2" type="ORF">FEAC_29790</name>
</gene>
<accession>A0A0D8FSS0</accession>
<feature type="transmembrane region" description="Helical" evidence="1">
    <location>
        <begin position="21"/>
        <end position="43"/>
    </location>
</feature>
<keyword evidence="3" id="KW-1185">Reference proteome</keyword>
<dbReference type="Proteomes" id="UP000032336">
    <property type="component" value="Unassembled WGS sequence"/>
</dbReference>
<keyword evidence="1" id="KW-1133">Transmembrane helix</keyword>
<dbReference type="OrthoDB" id="9786218at2"/>
<sequence>MLGLELLLSGKKSREIGRAIVSAPLPFRLASGVALASVLATFINPHGMELLAYDFKVATSGQLSSIMEWQSPNFHSITMLALVVGPVAFVMWVLLFGRSKFELLDLVFLGGTFLATLHAMRFVPIEGIAFCALASRLPVLRIGDARRSWTTWPVAVVLLTVVLSLPHPPAGTPSVSGIASQPVTSSAWLKRHVGSERVFSTYMWNDYLIHLGIPVFVDGRTDLYFGTGVLAKYIAVSTLTTNPEPVFQRWNVQWVMWPPKSPLSIFLLQSHQWRVVHRTANAVIFERRTTTVGEVRVLAHMCPLAP</sequence>
<dbReference type="GeneID" id="78373935"/>
<keyword evidence="1" id="KW-0812">Transmembrane</keyword>
<protein>
    <submittedName>
        <fullName evidence="2">Uncharacterized protein</fullName>
    </submittedName>
</protein>
<dbReference type="AlphaFoldDB" id="A0A0D8FSS0"/>
<name>A0A0D8FSS0_9ACTN</name>
<evidence type="ECO:0000313" key="3">
    <source>
        <dbReference type="Proteomes" id="UP000032336"/>
    </source>
</evidence>
<evidence type="ECO:0000313" key="2">
    <source>
        <dbReference type="EMBL" id="KJE75282.1"/>
    </source>
</evidence>
<keyword evidence="1" id="KW-0472">Membrane</keyword>
<dbReference type="STRING" id="1121877.FEAC_29790"/>
<dbReference type="RefSeq" id="WP_052566585.1">
    <property type="nucleotide sequence ID" value="NZ_JQKF01000071.1"/>
</dbReference>
<evidence type="ECO:0000256" key="1">
    <source>
        <dbReference type="SAM" id="Phobius"/>
    </source>
</evidence>
<reference evidence="2 3" key="1">
    <citation type="submission" date="2015-01" db="EMBL/GenBank/DDBJ databases">
        <title>Draft genome of the acidophilic iron oxidizer Ferrimicrobium acidiphilum strain T23.</title>
        <authorList>
            <person name="Poehlein A."/>
            <person name="Eisen S."/>
            <person name="Schloemann M."/>
            <person name="Johnson B.D."/>
            <person name="Daniel R."/>
            <person name="Muehling M."/>
        </authorList>
    </citation>
    <scope>NUCLEOTIDE SEQUENCE [LARGE SCALE GENOMIC DNA]</scope>
    <source>
        <strain evidence="2 3">T23</strain>
    </source>
</reference>
<organism evidence="2 3">
    <name type="scientific">Ferrimicrobium acidiphilum DSM 19497</name>
    <dbReference type="NCBI Taxonomy" id="1121877"/>
    <lineage>
        <taxon>Bacteria</taxon>
        <taxon>Bacillati</taxon>
        <taxon>Actinomycetota</taxon>
        <taxon>Acidimicrobiia</taxon>
        <taxon>Acidimicrobiales</taxon>
        <taxon>Acidimicrobiaceae</taxon>
        <taxon>Ferrimicrobium</taxon>
    </lineage>
</organism>
<proteinExistence type="predicted"/>
<feature type="transmembrane region" description="Helical" evidence="1">
    <location>
        <begin position="103"/>
        <end position="123"/>
    </location>
</feature>
<comment type="caution">
    <text evidence="2">The sequence shown here is derived from an EMBL/GenBank/DDBJ whole genome shotgun (WGS) entry which is preliminary data.</text>
</comment>
<dbReference type="eggNOG" id="COG1287">
    <property type="taxonomic scope" value="Bacteria"/>
</dbReference>
<feature type="transmembrane region" description="Helical" evidence="1">
    <location>
        <begin position="74"/>
        <end position="96"/>
    </location>
</feature>